<feature type="transmembrane region" description="Helical" evidence="7">
    <location>
        <begin position="86"/>
        <end position="104"/>
    </location>
</feature>
<comment type="caution">
    <text evidence="9">The sequence shown here is derived from an EMBL/GenBank/DDBJ whole genome shotgun (WGS) entry which is preliminary data.</text>
</comment>
<evidence type="ECO:0000256" key="3">
    <source>
        <dbReference type="ARBA" id="ARBA00022692"/>
    </source>
</evidence>
<keyword evidence="4 7" id="KW-1133">Transmembrane helix</keyword>
<evidence type="ECO:0000256" key="1">
    <source>
        <dbReference type="ARBA" id="ARBA00004127"/>
    </source>
</evidence>
<feature type="domain" description="NADH:quinone oxidoreductase/Mrp antiporter transmembrane" evidence="8">
    <location>
        <begin position="235"/>
        <end position="441"/>
    </location>
</feature>
<keyword evidence="3 6" id="KW-0812">Transmembrane</keyword>
<keyword evidence="10" id="KW-1185">Reference proteome</keyword>
<feature type="transmembrane region" description="Helical" evidence="7">
    <location>
        <begin position="443"/>
        <end position="462"/>
    </location>
</feature>
<evidence type="ECO:0000256" key="7">
    <source>
        <dbReference type="SAM" id="Phobius"/>
    </source>
</evidence>
<dbReference type="eggNOG" id="COG1008">
    <property type="taxonomic scope" value="Bacteria"/>
</dbReference>
<dbReference type="PRINTS" id="PR01437">
    <property type="entry name" value="NUOXDRDTASE4"/>
</dbReference>
<dbReference type="NCBIfam" id="TIGR01972">
    <property type="entry name" value="NDH_I_M"/>
    <property type="match status" value="1"/>
</dbReference>
<feature type="transmembrane region" description="Helical" evidence="7">
    <location>
        <begin position="401"/>
        <end position="423"/>
    </location>
</feature>
<sequence length="544" mass="59955">MQTILAVFVFGLYSKPGLVTDPIYGLFKLTERLNWITVDLGNVGRLSINYFIGVDGLNVTMVLLSAIVMLIAAVSSWSVEKYLKGYYALLLILNTSILGCFLSLDLFLFFLFFEFMLLPMYFLIGIWGGPRREYASIKFFLYTLAGSLLILAVIIGLYFSVADPVETSVRLGLAENVETVTVNDVANIQGMLQSKQIPRRAIVHSFNIPDMTNPKNFIPGSVFHVMTKIDFMGLPIRMAAFLALLLGFLIKLPAVPFHTWLPDAHVEAPTPVSVILAGILLKIGGYGLIRTVLPVFPEGVVYFGWFISFLAVLSIIYAAMNALGMKDLKKMIAYSSVSHMGFVLLGIASGTPEGINGAIFQMFSHGILSSGLFLAAGVLYDRTHDRGIENYRGLASKMPAYTIAVTILFFASLGLPVFSGFIGELFSLLGAFHSSATNGLVPYWMSITAVFGILIGATYFLWTLQRMFFGKFWISKNITSNNKFNDLNSRELIMLVPLIVITLVLGVFPGILLEPVSDSVEVLVGQIFNSGLENLKTMQNFRSL</sequence>
<dbReference type="EMBL" id="BBLT01000001">
    <property type="protein sequence ID" value="GAL83056.1"/>
    <property type="molecule type" value="Genomic_DNA"/>
</dbReference>
<evidence type="ECO:0000313" key="10">
    <source>
        <dbReference type="Proteomes" id="UP000030185"/>
    </source>
</evidence>
<organism evidence="9 10">
    <name type="scientific">Sporocytophaga myxococcoides</name>
    <dbReference type="NCBI Taxonomy" id="153721"/>
    <lineage>
        <taxon>Bacteria</taxon>
        <taxon>Pseudomonadati</taxon>
        <taxon>Bacteroidota</taxon>
        <taxon>Cytophagia</taxon>
        <taxon>Cytophagales</taxon>
        <taxon>Cytophagaceae</taxon>
        <taxon>Sporocytophaga</taxon>
    </lineage>
</organism>
<protein>
    <recommendedName>
        <fullName evidence="8">NADH:quinone oxidoreductase/Mrp antiporter transmembrane domain-containing protein</fullName>
    </recommendedName>
</protein>
<comment type="similarity">
    <text evidence="2">Belongs to the complex I subunit 4 family.</text>
</comment>
<evidence type="ECO:0000259" key="8">
    <source>
        <dbReference type="Pfam" id="PF00361"/>
    </source>
</evidence>
<dbReference type="PANTHER" id="PTHR43507:SF1">
    <property type="entry name" value="NADH-UBIQUINONE OXIDOREDUCTASE CHAIN 4"/>
    <property type="match status" value="1"/>
</dbReference>
<dbReference type="GO" id="GO:0003954">
    <property type="term" value="F:NADH dehydrogenase activity"/>
    <property type="evidence" value="ECO:0007669"/>
    <property type="project" value="TreeGrafter"/>
</dbReference>
<dbReference type="InterPro" id="IPR003918">
    <property type="entry name" value="NADH_UbQ_OxRdtase"/>
</dbReference>
<feature type="transmembrane region" description="Helical" evidence="7">
    <location>
        <begin position="139"/>
        <end position="161"/>
    </location>
</feature>
<dbReference type="Pfam" id="PF00361">
    <property type="entry name" value="Proton_antipo_M"/>
    <property type="match status" value="2"/>
</dbReference>
<feature type="transmembrane region" description="Helical" evidence="7">
    <location>
        <begin position="358"/>
        <end position="380"/>
    </location>
</feature>
<evidence type="ECO:0000256" key="4">
    <source>
        <dbReference type="ARBA" id="ARBA00022989"/>
    </source>
</evidence>
<feature type="transmembrane region" description="Helical" evidence="7">
    <location>
        <begin position="271"/>
        <end position="289"/>
    </location>
</feature>
<dbReference type="InterPro" id="IPR010227">
    <property type="entry name" value="NADH_Q_OxRdtase_chainM/4"/>
</dbReference>
<keyword evidence="5 7" id="KW-0472">Membrane</keyword>
<accession>A0A098L8H9</accession>
<evidence type="ECO:0000256" key="6">
    <source>
        <dbReference type="RuleBase" id="RU000320"/>
    </source>
</evidence>
<evidence type="ECO:0000256" key="2">
    <source>
        <dbReference type="ARBA" id="ARBA00009025"/>
    </source>
</evidence>
<feature type="domain" description="NADH:quinone oxidoreductase/Mrp antiporter transmembrane" evidence="8">
    <location>
        <begin position="103"/>
        <end position="159"/>
    </location>
</feature>
<dbReference type="GO" id="GO:0016020">
    <property type="term" value="C:membrane"/>
    <property type="evidence" value="ECO:0007669"/>
    <property type="project" value="UniProtKB-SubCell"/>
</dbReference>
<evidence type="ECO:0000313" key="9">
    <source>
        <dbReference type="EMBL" id="GAL83056.1"/>
    </source>
</evidence>
<dbReference type="GO" id="GO:0042773">
    <property type="term" value="P:ATP synthesis coupled electron transport"/>
    <property type="evidence" value="ECO:0007669"/>
    <property type="project" value="InterPro"/>
</dbReference>
<dbReference type="AlphaFoldDB" id="A0A098L8H9"/>
<dbReference type="GO" id="GO:0048039">
    <property type="term" value="F:ubiquinone binding"/>
    <property type="evidence" value="ECO:0007669"/>
    <property type="project" value="TreeGrafter"/>
</dbReference>
<comment type="subcellular location">
    <subcellularLocation>
        <location evidence="1">Endomembrane system</location>
        <topology evidence="1">Multi-pass membrane protein</topology>
    </subcellularLocation>
    <subcellularLocation>
        <location evidence="6">Membrane</location>
        <topology evidence="6">Multi-pass membrane protein</topology>
    </subcellularLocation>
</comment>
<reference evidence="9 10" key="1">
    <citation type="submission" date="2014-09" db="EMBL/GenBank/DDBJ databases">
        <title>Sporocytophaga myxococcoides PG-01 genome sequencing.</title>
        <authorList>
            <person name="Liu L."/>
            <person name="Gao P.J."/>
            <person name="Chen G.J."/>
            <person name="Wang L.S."/>
        </authorList>
    </citation>
    <scope>NUCLEOTIDE SEQUENCE [LARGE SCALE GENOMIC DNA]</scope>
    <source>
        <strain evidence="9 10">PG-01</strain>
    </source>
</reference>
<feature type="transmembrane region" description="Helical" evidence="7">
    <location>
        <begin position="231"/>
        <end position="250"/>
    </location>
</feature>
<feature type="transmembrane region" description="Helical" evidence="7">
    <location>
        <begin position="492"/>
        <end position="513"/>
    </location>
</feature>
<dbReference type="GO" id="GO:0008137">
    <property type="term" value="F:NADH dehydrogenase (ubiquinone) activity"/>
    <property type="evidence" value="ECO:0007669"/>
    <property type="project" value="InterPro"/>
</dbReference>
<evidence type="ECO:0000256" key="5">
    <source>
        <dbReference type="ARBA" id="ARBA00023136"/>
    </source>
</evidence>
<dbReference type="GO" id="GO:0015990">
    <property type="term" value="P:electron transport coupled proton transport"/>
    <property type="evidence" value="ECO:0007669"/>
    <property type="project" value="TreeGrafter"/>
</dbReference>
<dbReference type="STRING" id="153721.MYP_282"/>
<dbReference type="InterPro" id="IPR001750">
    <property type="entry name" value="ND/Mrp_TM"/>
</dbReference>
<name>A0A098L8H9_9BACT</name>
<feature type="transmembrane region" description="Helical" evidence="7">
    <location>
        <begin position="50"/>
        <end position="74"/>
    </location>
</feature>
<feature type="transmembrane region" description="Helical" evidence="7">
    <location>
        <begin position="110"/>
        <end position="127"/>
    </location>
</feature>
<dbReference type="Proteomes" id="UP000030185">
    <property type="component" value="Unassembled WGS sequence"/>
</dbReference>
<dbReference type="GO" id="GO:0012505">
    <property type="term" value="C:endomembrane system"/>
    <property type="evidence" value="ECO:0007669"/>
    <property type="project" value="UniProtKB-SubCell"/>
</dbReference>
<proteinExistence type="inferred from homology"/>
<feature type="transmembrane region" description="Helical" evidence="7">
    <location>
        <begin position="301"/>
        <end position="320"/>
    </location>
</feature>
<dbReference type="PANTHER" id="PTHR43507">
    <property type="entry name" value="NADH-UBIQUINONE OXIDOREDUCTASE CHAIN 4"/>
    <property type="match status" value="1"/>
</dbReference>
<gene>
    <name evidence="9" type="ORF">MYP_282</name>
</gene>